<gene>
    <name evidence="1" type="ORF">HHI36_007650</name>
</gene>
<evidence type="ECO:0000313" key="2">
    <source>
        <dbReference type="Proteomes" id="UP001516400"/>
    </source>
</evidence>
<comment type="caution">
    <text evidence="1">The sequence shown here is derived from an EMBL/GenBank/DDBJ whole genome shotgun (WGS) entry which is preliminary data.</text>
</comment>
<dbReference type="Proteomes" id="UP001516400">
    <property type="component" value="Unassembled WGS sequence"/>
</dbReference>
<dbReference type="EMBL" id="JABFTP020000021">
    <property type="protein sequence ID" value="KAL3268542.1"/>
    <property type="molecule type" value="Genomic_DNA"/>
</dbReference>
<sequence>PALAATHLNLPHILVLLDVDFVKLALDGRDDIVFHFHRDMLWKYGEQEPFLEQEDNDLFVKIRTRGK</sequence>
<evidence type="ECO:0000313" key="1">
    <source>
        <dbReference type="EMBL" id="KAL3268542.1"/>
    </source>
</evidence>
<organism evidence="1 2">
    <name type="scientific">Cryptolaemus montrouzieri</name>
    <dbReference type="NCBI Taxonomy" id="559131"/>
    <lineage>
        <taxon>Eukaryota</taxon>
        <taxon>Metazoa</taxon>
        <taxon>Ecdysozoa</taxon>
        <taxon>Arthropoda</taxon>
        <taxon>Hexapoda</taxon>
        <taxon>Insecta</taxon>
        <taxon>Pterygota</taxon>
        <taxon>Neoptera</taxon>
        <taxon>Endopterygota</taxon>
        <taxon>Coleoptera</taxon>
        <taxon>Polyphaga</taxon>
        <taxon>Cucujiformia</taxon>
        <taxon>Coccinelloidea</taxon>
        <taxon>Coccinellidae</taxon>
        <taxon>Scymninae</taxon>
        <taxon>Scymnini</taxon>
        <taxon>Cryptolaemus</taxon>
    </lineage>
</organism>
<proteinExistence type="predicted"/>
<feature type="non-terminal residue" evidence="1">
    <location>
        <position position="1"/>
    </location>
</feature>
<reference evidence="1 2" key="1">
    <citation type="journal article" date="2021" name="BMC Biol.">
        <title>Horizontally acquired antibacterial genes associated with adaptive radiation of ladybird beetles.</title>
        <authorList>
            <person name="Li H.S."/>
            <person name="Tang X.F."/>
            <person name="Huang Y.H."/>
            <person name="Xu Z.Y."/>
            <person name="Chen M.L."/>
            <person name="Du X.Y."/>
            <person name="Qiu B.Y."/>
            <person name="Chen P.T."/>
            <person name="Zhang W."/>
            <person name="Slipinski A."/>
            <person name="Escalona H.E."/>
            <person name="Waterhouse R.M."/>
            <person name="Zwick A."/>
            <person name="Pang H."/>
        </authorList>
    </citation>
    <scope>NUCLEOTIDE SEQUENCE [LARGE SCALE GENOMIC DNA]</scope>
    <source>
        <strain evidence="1">SYSU2018</strain>
    </source>
</reference>
<dbReference type="AlphaFoldDB" id="A0ABD2MQG6"/>
<name>A0ABD2MQG6_9CUCU</name>
<protein>
    <submittedName>
        <fullName evidence="1">Uncharacterized protein</fullName>
    </submittedName>
</protein>
<keyword evidence="2" id="KW-1185">Reference proteome</keyword>
<accession>A0ABD2MQG6</accession>